<comment type="caution">
    <text evidence="4">The sequence shown here is derived from an EMBL/GenBank/DDBJ whole genome shotgun (WGS) entry which is preliminary data.</text>
</comment>
<accession>A0AAW1RQ33</accession>
<dbReference type="PANTHER" id="PTHR16517:SF7">
    <property type="entry name" value="PROTEIN KING TUBBY"/>
    <property type="match status" value="1"/>
</dbReference>
<name>A0AAW1RQ33_9CHLO</name>
<dbReference type="Proteomes" id="UP001438707">
    <property type="component" value="Unassembled WGS sequence"/>
</dbReference>
<evidence type="ECO:0000256" key="1">
    <source>
        <dbReference type="ARBA" id="ARBA00007129"/>
    </source>
</evidence>
<sequence length="476" mass="53019">MVKTAGQSRLGPGRLLPRSKGSLPPAYKSVRQEDLTSDWAGLPSELISCIVWQLANEGGDPVRPLSSPSPAVRFLDVCETDQPDNPLDWCSTATKTDLRATRPFPSVHKDDRWFTRVNGVCRLWRQAFKRSVLQTRTPWTQAEHLVHPLQVFILGPIPQLQTAQSLPLLRAFVVTEKIGSRQHFKFEAGDWAQADPVTGMPPDKGKHLLTALDTGRFETTIFLNAGTMNVVGYVRRRFGQSHFTIQLDAGIKPFIESGLEGLCSANDAQGKEGARKAKKMQVPSLIGTVRYPWQHPLQPRKLKVTLPAPLELCFQDECLVRNDCWQAWDDKRWAGKMPRSFLDAKKTAEVAKESSDRKTSKASSKSSASTTEEAEAVPESKPPRKEGLLLANRMPVWKQDDSGEWRYGVSFQPGPNMPQRVAKASVKNFILQPEGSDAAMLLFGRVLGSGRRYTLDYSPAHMSALQAFAICLTAFR</sequence>
<dbReference type="SUPFAM" id="SSF54518">
    <property type="entry name" value="Tubby C-terminal domain-like"/>
    <property type="match status" value="1"/>
</dbReference>
<keyword evidence="5" id="KW-1185">Reference proteome</keyword>
<feature type="compositionally biased region" description="Low complexity" evidence="2">
    <location>
        <begin position="361"/>
        <end position="371"/>
    </location>
</feature>
<organism evidence="4 5">
    <name type="scientific">Apatococcus lobatus</name>
    <dbReference type="NCBI Taxonomy" id="904363"/>
    <lineage>
        <taxon>Eukaryota</taxon>
        <taxon>Viridiplantae</taxon>
        <taxon>Chlorophyta</taxon>
        <taxon>core chlorophytes</taxon>
        <taxon>Trebouxiophyceae</taxon>
        <taxon>Chlorellales</taxon>
        <taxon>Chlorellaceae</taxon>
        <taxon>Apatococcus</taxon>
    </lineage>
</organism>
<feature type="region of interest" description="Disordered" evidence="2">
    <location>
        <begin position="1"/>
        <end position="27"/>
    </location>
</feature>
<feature type="region of interest" description="Disordered" evidence="2">
    <location>
        <begin position="348"/>
        <end position="385"/>
    </location>
</feature>
<dbReference type="InterPro" id="IPR025659">
    <property type="entry name" value="Tubby-like_C"/>
</dbReference>
<evidence type="ECO:0000259" key="3">
    <source>
        <dbReference type="Pfam" id="PF01167"/>
    </source>
</evidence>
<evidence type="ECO:0000313" key="5">
    <source>
        <dbReference type="Proteomes" id="UP001438707"/>
    </source>
</evidence>
<comment type="similarity">
    <text evidence="1">Belongs to the TUB family.</text>
</comment>
<dbReference type="EMBL" id="JALJOS010000008">
    <property type="protein sequence ID" value="KAK9835588.1"/>
    <property type="molecule type" value="Genomic_DNA"/>
</dbReference>
<dbReference type="InterPro" id="IPR000007">
    <property type="entry name" value="Tubby_C"/>
</dbReference>
<dbReference type="Gene3D" id="3.20.90.10">
    <property type="entry name" value="Tubby Protein, Chain A"/>
    <property type="match status" value="1"/>
</dbReference>
<reference evidence="4 5" key="1">
    <citation type="journal article" date="2024" name="Nat. Commun.">
        <title>Phylogenomics reveals the evolutionary origins of lichenization in chlorophyte algae.</title>
        <authorList>
            <person name="Puginier C."/>
            <person name="Libourel C."/>
            <person name="Otte J."/>
            <person name="Skaloud P."/>
            <person name="Haon M."/>
            <person name="Grisel S."/>
            <person name="Petersen M."/>
            <person name="Berrin J.G."/>
            <person name="Delaux P.M."/>
            <person name="Dal Grande F."/>
            <person name="Keller J."/>
        </authorList>
    </citation>
    <scope>NUCLEOTIDE SEQUENCE [LARGE SCALE GENOMIC DNA]</scope>
    <source>
        <strain evidence="4 5">SAG 2145</strain>
    </source>
</reference>
<evidence type="ECO:0000313" key="4">
    <source>
        <dbReference type="EMBL" id="KAK9835588.1"/>
    </source>
</evidence>
<protein>
    <recommendedName>
        <fullName evidence="3">Tubby C-terminal domain-containing protein</fullName>
    </recommendedName>
</protein>
<proteinExistence type="inferred from homology"/>
<dbReference type="PANTHER" id="PTHR16517">
    <property type="entry name" value="TUBBY-RELATED"/>
    <property type="match status" value="1"/>
</dbReference>
<evidence type="ECO:0000256" key="2">
    <source>
        <dbReference type="SAM" id="MobiDB-lite"/>
    </source>
</evidence>
<feature type="compositionally biased region" description="Basic and acidic residues" evidence="2">
    <location>
        <begin position="348"/>
        <end position="359"/>
    </location>
</feature>
<dbReference type="Pfam" id="PF01167">
    <property type="entry name" value="Tub"/>
    <property type="match status" value="1"/>
</dbReference>
<dbReference type="AlphaFoldDB" id="A0AAW1RQ33"/>
<feature type="domain" description="Tubby C-terminal" evidence="3">
    <location>
        <begin position="344"/>
        <end position="475"/>
    </location>
</feature>
<gene>
    <name evidence="4" type="ORF">WJX74_003659</name>
</gene>